<evidence type="ECO:0000313" key="4">
    <source>
        <dbReference type="Proteomes" id="UP000193100"/>
    </source>
</evidence>
<reference evidence="3 4" key="1">
    <citation type="submission" date="2017-04" db="EMBL/GenBank/DDBJ databases">
        <title>Genome Sequence of Marinobacter salarius strain SMR5 Isolated from a culture of the Diatom Skeletonema marinoi.</title>
        <authorList>
            <person name="Topel M."/>
            <person name="Pinder M.I.M."/>
            <person name="Johansson O.N."/>
            <person name="Kourtchenko O."/>
            <person name="Godhe A."/>
            <person name="Clarke A.K."/>
        </authorList>
    </citation>
    <scope>NUCLEOTIDE SEQUENCE [LARGE SCALE GENOMIC DNA]</scope>
    <source>
        <strain evidence="3 4">SMR5</strain>
    </source>
</reference>
<feature type="signal peptide" evidence="2">
    <location>
        <begin position="1"/>
        <end position="24"/>
    </location>
</feature>
<feature type="region of interest" description="Disordered" evidence="1">
    <location>
        <begin position="161"/>
        <end position="193"/>
    </location>
</feature>
<dbReference type="Proteomes" id="UP000193100">
    <property type="component" value="Chromosome"/>
</dbReference>
<keyword evidence="2" id="KW-0732">Signal</keyword>
<feature type="chain" id="PRO_5012845744" evidence="2">
    <location>
        <begin position="25"/>
        <end position="193"/>
    </location>
</feature>
<sequence length="193" mass="21634">MNRFSPALVPLLLLLLLAPFAAQAETLTDQTIRSFISSLETLQGMESEFDEMTEDFPAEKGERGGEMPDMSRIFSSSIERMKGHDLYNRLEDVVEQHGFANPESWAKTGDRIFQAWSALEMGEQSNTMNQEMAKAMEEINNNPHMSEAQKQQMRDMMGGAMSAMETASNAPEADKRALRPHLDALRAATDSDR</sequence>
<name>A0A1W6KFJ2_9GAMM</name>
<organism evidence="3 4">
    <name type="scientific">Marinobacter salarius</name>
    <dbReference type="NCBI Taxonomy" id="1420917"/>
    <lineage>
        <taxon>Bacteria</taxon>
        <taxon>Pseudomonadati</taxon>
        <taxon>Pseudomonadota</taxon>
        <taxon>Gammaproteobacteria</taxon>
        <taxon>Pseudomonadales</taxon>
        <taxon>Marinobacteraceae</taxon>
        <taxon>Marinobacter</taxon>
    </lineage>
</organism>
<protein>
    <submittedName>
        <fullName evidence="3">Uncharacterized protein</fullName>
    </submittedName>
</protein>
<dbReference type="RefSeq" id="WP_075195550.1">
    <property type="nucleotide sequence ID" value="NZ_CP020931.1"/>
</dbReference>
<gene>
    <name evidence="3" type="ORF">MARSALSMR5_04079</name>
</gene>
<dbReference type="GeneID" id="77257992"/>
<proteinExistence type="predicted"/>
<feature type="compositionally biased region" description="Basic and acidic residues" evidence="1">
    <location>
        <begin position="172"/>
        <end position="193"/>
    </location>
</feature>
<dbReference type="AlphaFoldDB" id="A0A1W6KFJ2"/>
<evidence type="ECO:0000313" key="3">
    <source>
        <dbReference type="EMBL" id="ARM86099.1"/>
    </source>
</evidence>
<accession>A0A1W6KFJ2</accession>
<evidence type="ECO:0000256" key="1">
    <source>
        <dbReference type="SAM" id="MobiDB-lite"/>
    </source>
</evidence>
<dbReference type="EMBL" id="CP020931">
    <property type="protein sequence ID" value="ARM86099.1"/>
    <property type="molecule type" value="Genomic_DNA"/>
</dbReference>
<evidence type="ECO:0000256" key="2">
    <source>
        <dbReference type="SAM" id="SignalP"/>
    </source>
</evidence>